<evidence type="ECO:0000256" key="1">
    <source>
        <dbReference type="ARBA" id="ARBA00022801"/>
    </source>
</evidence>
<dbReference type="SUPFAM" id="SSF53254">
    <property type="entry name" value="Phosphoglycerate mutase-like"/>
    <property type="match status" value="1"/>
</dbReference>
<dbReference type="InterPro" id="IPR051695">
    <property type="entry name" value="Phosphoglycerate_Mutase"/>
</dbReference>
<feature type="binding site" evidence="3">
    <location>
        <position position="60"/>
    </location>
    <ligand>
        <name>substrate</name>
    </ligand>
</feature>
<dbReference type="eggNOG" id="COG0406">
    <property type="taxonomic scope" value="Bacteria"/>
</dbReference>
<evidence type="ECO:0000313" key="6">
    <source>
        <dbReference type="Proteomes" id="UP000051176"/>
    </source>
</evidence>
<feature type="binding site" evidence="3">
    <location>
        <begin position="10"/>
        <end position="17"/>
    </location>
    <ligand>
        <name>substrate</name>
    </ligand>
</feature>
<accession>A0A0R1H3D7</accession>
<dbReference type="GO" id="GO:0043456">
    <property type="term" value="P:regulation of pentose-phosphate shunt"/>
    <property type="evidence" value="ECO:0007669"/>
    <property type="project" value="TreeGrafter"/>
</dbReference>
<dbReference type="PANTHER" id="PTHR46517">
    <property type="entry name" value="FRUCTOSE-2,6-BISPHOSPHATASE TIGAR"/>
    <property type="match status" value="1"/>
</dbReference>
<feature type="site" description="Transition state stabilizer" evidence="4">
    <location>
        <position position="171"/>
    </location>
</feature>
<dbReference type="PROSITE" id="PS00175">
    <property type="entry name" value="PG_MUTASE"/>
    <property type="match status" value="1"/>
</dbReference>
<dbReference type="GO" id="GO:0004331">
    <property type="term" value="F:fructose-2,6-bisphosphate 2-phosphatase activity"/>
    <property type="evidence" value="ECO:0007669"/>
    <property type="project" value="TreeGrafter"/>
</dbReference>
<evidence type="ECO:0000256" key="4">
    <source>
        <dbReference type="PIRSR" id="PIRSR613078-3"/>
    </source>
</evidence>
<feature type="active site" description="Tele-phosphohistidine intermediate" evidence="2">
    <location>
        <position position="11"/>
    </location>
</feature>
<dbReference type="AlphaFoldDB" id="A0A0R1H3D7"/>
<dbReference type="InterPro" id="IPR013078">
    <property type="entry name" value="His_Pase_superF_clade-1"/>
</dbReference>
<dbReference type="EMBL" id="AZCZ01000013">
    <property type="protein sequence ID" value="KRK37095.1"/>
    <property type="molecule type" value="Genomic_DNA"/>
</dbReference>
<dbReference type="RefSeq" id="WP_020089034.1">
    <property type="nucleotide sequence ID" value="NZ_AZCZ01000013.1"/>
</dbReference>
<dbReference type="GO" id="GO:0045820">
    <property type="term" value="P:negative regulation of glycolytic process"/>
    <property type="evidence" value="ECO:0007669"/>
    <property type="project" value="TreeGrafter"/>
</dbReference>
<dbReference type="PANTHER" id="PTHR46517:SF1">
    <property type="entry name" value="FRUCTOSE-2,6-BISPHOSPHATASE TIGAR"/>
    <property type="match status" value="1"/>
</dbReference>
<dbReference type="CDD" id="cd07067">
    <property type="entry name" value="HP_PGM_like"/>
    <property type="match status" value="1"/>
</dbReference>
<dbReference type="PATRIC" id="fig|1267003.4.peg.384"/>
<dbReference type="Proteomes" id="UP000051176">
    <property type="component" value="Unassembled WGS sequence"/>
</dbReference>
<keyword evidence="6" id="KW-1185">Reference proteome</keyword>
<comment type="caution">
    <text evidence="5">The sequence shown here is derived from an EMBL/GenBank/DDBJ whole genome shotgun (WGS) entry which is preliminary data.</text>
</comment>
<name>A0A0R1H3D7_9LACO</name>
<dbReference type="Gene3D" id="3.40.50.1240">
    <property type="entry name" value="Phosphoglycerate mutase-like"/>
    <property type="match status" value="1"/>
</dbReference>
<protein>
    <submittedName>
        <fullName evidence="5">Phosphoglycerate mutase</fullName>
    </submittedName>
</protein>
<feature type="active site" description="Proton donor/acceptor" evidence="2">
    <location>
        <position position="87"/>
    </location>
</feature>
<dbReference type="Pfam" id="PF00300">
    <property type="entry name" value="His_Phos_1"/>
    <property type="match status" value="1"/>
</dbReference>
<reference evidence="5 6" key="1">
    <citation type="journal article" date="2015" name="Genome Announc.">
        <title>Expanding the biotechnology potential of lactobacilli through comparative genomics of 213 strains and associated genera.</title>
        <authorList>
            <person name="Sun Z."/>
            <person name="Harris H.M."/>
            <person name="McCann A."/>
            <person name="Guo C."/>
            <person name="Argimon S."/>
            <person name="Zhang W."/>
            <person name="Yang X."/>
            <person name="Jeffery I.B."/>
            <person name="Cooney J.C."/>
            <person name="Kagawa T.F."/>
            <person name="Liu W."/>
            <person name="Song Y."/>
            <person name="Salvetti E."/>
            <person name="Wrobel A."/>
            <person name="Rasinkangas P."/>
            <person name="Parkhill J."/>
            <person name="Rea M.C."/>
            <person name="O'Sullivan O."/>
            <person name="Ritari J."/>
            <person name="Douillard F.P."/>
            <person name="Paul Ross R."/>
            <person name="Yang R."/>
            <person name="Briner A.E."/>
            <person name="Felis G.E."/>
            <person name="de Vos W.M."/>
            <person name="Barrangou R."/>
            <person name="Klaenhammer T.R."/>
            <person name="Caufield P.W."/>
            <person name="Cui Y."/>
            <person name="Zhang H."/>
            <person name="O'Toole P.W."/>
        </authorList>
    </citation>
    <scope>NUCLEOTIDE SEQUENCE [LARGE SCALE GENOMIC DNA]</scope>
    <source>
        <strain evidence="5 6">ATCC 53295</strain>
    </source>
</reference>
<dbReference type="STRING" id="357278.IV61_GL000393"/>
<dbReference type="InterPro" id="IPR029033">
    <property type="entry name" value="His_PPase_superfam"/>
</dbReference>
<dbReference type="SMART" id="SM00855">
    <property type="entry name" value="PGAM"/>
    <property type="match status" value="1"/>
</dbReference>
<keyword evidence="1" id="KW-0378">Hydrolase</keyword>
<proteinExistence type="predicted"/>
<gene>
    <name evidence="5" type="ORF">FD07_GL000354</name>
</gene>
<organism evidence="5 6">
    <name type="scientific">Levilactobacillus parabrevis ATCC 53295</name>
    <dbReference type="NCBI Taxonomy" id="1267003"/>
    <lineage>
        <taxon>Bacteria</taxon>
        <taxon>Bacillati</taxon>
        <taxon>Bacillota</taxon>
        <taxon>Bacilli</taxon>
        <taxon>Lactobacillales</taxon>
        <taxon>Lactobacillaceae</taxon>
        <taxon>Levilactobacillus</taxon>
    </lineage>
</organism>
<evidence type="ECO:0000256" key="3">
    <source>
        <dbReference type="PIRSR" id="PIRSR613078-2"/>
    </source>
</evidence>
<evidence type="ECO:0000256" key="2">
    <source>
        <dbReference type="PIRSR" id="PIRSR613078-1"/>
    </source>
</evidence>
<dbReference type="GO" id="GO:0005829">
    <property type="term" value="C:cytosol"/>
    <property type="evidence" value="ECO:0007669"/>
    <property type="project" value="TreeGrafter"/>
</dbReference>
<sequence>MATVELYLVRHGQTFLNKYFRIQGWIDAPLTDKGLADAKRAGERLADIPFAAAYASDMSRAQRTADIILAANSLDQSALQTEPAFREESFGFFEGMDEGETWHTVGSPKGFHTFDDMIAGLTIEKTKDMFHAQDPYGDAEDNAAFWARLQPGFDRVVAAANDGDKIMIATHSTTIRSTVSKFSDIDISVPVDNGSITKLTVTDGQYHVDYYNNSEGPVL</sequence>
<dbReference type="OrthoDB" id="4131070at2"/>
<dbReference type="InterPro" id="IPR001345">
    <property type="entry name" value="PG/BPGM_mutase_AS"/>
</dbReference>
<evidence type="ECO:0000313" key="5">
    <source>
        <dbReference type="EMBL" id="KRK37095.1"/>
    </source>
</evidence>